<feature type="compositionally biased region" description="Polar residues" evidence="2">
    <location>
        <begin position="752"/>
        <end position="795"/>
    </location>
</feature>
<dbReference type="STRING" id="879243.Poras_0151"/>
<dbReference type="Pfam" id="PF13205">
    <property type="entry name" value="Big_5"/>
    <property type="match status" value="1"/>
</dbReference>
<feature type="region of interest" description="Disordered" evidence="2">
    <location>
        <begin position="654"/>
        <end position="795"/>
    </location>
</feature>
<name>F4KLJ8_PORAD</name>
<evidence type="ECO:0000259" key="3">
    <source>
        <dbReference type="Pfam" id="PF13205"/>
    </source>
</evidence>
<feature type="compositionally biased region" description="Basic and acidic residues" evidence="2">
    <location>
        <begin position="663"/>
        <end position="733"/>
    </location>
</feature>
<dbReference type="InterPro" id="IPR032812">
    <property type="entry name" value="SbsA_Ig"/>
</dbReference>
<dbReference type="Proteomes" id="UP000006545">
    <property type="component" value="Chromosome"/>
</dbReference>
<dbReference type="RefSeq" id="WP_013759803.1">
    <property type="nucleotide sequence ID" value="NC_015501.1"/>
</dbReference>
<sequence>MFHSHQQLPTLLVAFLLLILGAVGCAKQSSPEGGPYDMTPPRVVRCTPEMGSTNVTSHRVRITFDEYIQLERGEDKIIYSPPQRIPPKALVNQKQLVITYQDSLIANTTYTINFNRAIKDYNEGNYIEQYVYAFSTGDYLDTMQVAGLVLDAYTLQPVPRILAGIYATPLPADTLDRPMTRMTYTDDQGHFTLQNVRDGAYYAIALVDMDRSYSYNAPNESFAITTDSFRTEVVHGSAFIPAKETKVDSLRNAPDSLQSAVDSLGASADSLLTKEAAPTTATDSTATSADSVSPYVYLPNDLVLLLTRPKTNIIRLERLTRRDSMSLMATFTEPLDTLPQLTILSPSYLTSTTSYYPDLSTDRKSLVYWLSPHDSLARDSVVVAFAYPTTDSIGSPINKLDTMTLQAPRVHAAKAKASPKKRPKIAAPQTATDSLTLTSDSTALADPKNDLKAITILSLDNINKETTRDSLWISYDMPILGIDTTLVQLAKLVDSVPQPISCQLRPDSIRRCRWLVDFAKEPGTTYRLMVDTAAITGLYGGVSAPAQKDLKIASETELGSLSVTLTGHPTDSPLYVYLLSSKEEILATAQPDSAGLVTFTELAPGAYFLKLYVDLNSNGTWDGGVYPATPPEPVRYLPQTVNVQARFATEQTWAYDGTPLAEQRPKELEGDKQAEEDGNRAKPETQKRDLNVEYAQRMRERYGKRWNPTDRERKIMGLPSREEERLARERGEEMEIGAPPKEQEKGQDNKQSKPQTQPLGTGSGSPLRTNPTQTNPSTTRQSAGQLQNRSQKVSR</sequence>
<accession>F4KLJ8</accession>
<dbReference type="KEGG" id="pah:Poras_0151"/>
<feature type="compositionally biased region" description="Basic and acidic residues" evidence="2">
    <location>
        <begin position="741"/>
        <end position="751"/>
    </location>
</feature>
<gene>
    <name evidence="4" type="ordered locus">Poras_0151</name>
</gene>
<organism evidence="4 5">
    <name type="scientific">Porphyromonas asaccharolytica (strain ATCC 25260 / DSM 20707 / BCRC 10618 / CCUG 7834 / JCM 6326 / LMG 13178 / VPI 4198 / B440)</name>
    <name type="common">Bacteroides asaccharolyticus</name>
    <dbReference type="NCBI Taxonomy" id="879243"/>
    <lineage>
        <taxon>Bacteria</taxon>
        <taxon>Pseudomonadati</taxon>
        <taxon>Bacteroidota</taxon>
        <taxon>Bacteroidia</taxon>
        <taxon>Bacteroidales</taxon>
        <taxon>Porphyromonadaceae</taxon>
        <taxon>Porphyromonas</taxon>
    </lineage>
</organism>
<dbReference type="HOGENOM" id="CLU_014237_0_0_10"/>
<dbReference type="eggNOG" id="COG4704">
    <property type="taxonomic scope" value="Bacteria"/>
</dbReference>
<feature type="domain" description="SbsA Ig-like" evidence="3">
    <location>
        <begin position="37"/>
        <end position="136"/>
    </location>
</feature>
<evidence type="ECO:0000256" key="2">
    <source>
        <dbReference type="SAM" id="MobiDB-lite"/>
    </source>
</evidence>
<dbReference type="EMBL" id="CP002689">
    <property type="protein sequence ID" value="AEE12105.1"/>
    <property type="molecule type" value="Genomic_DNA"/>
</dbReference>
<evidence type="ECO:0000313" key="4">
    <source>
        <dbReference type="EMBL" id="AEE12105.1"/>
    </source>
</evidence>
<protein>
    <recommendedName>
        <fullName evidence="3">SbsA Ig-like domain-containing protein</fullName>
    </recommendedName>
</protein>
<evidence type="ECO:0000313" key="5">
    <source>
        <dbReference type="Proteomes" id="UP000006545"/>
    </source>
</evidence>
<reference evidence="5" key="1">
    <citation type="submission" date="2011-04" db="EMBL/GenBank/DDBJ databases">
        <title>The complete genome of Porphyromonas asaccharolytica DSM 20707.</title>
        <authorList>
            <person name="Lucas S."/>
            <person name="Han J."/>
            <person name="Lapidus A."/>
            <person name="Bruce D."/>
            <person name="Goodwin L."/>
            <person name="Pitluck S."/>
            <person name="Peters L."/>
            <person name="Kyrpides N."/>
            <person name="Mavromatis K."/>
            <person name="Ivanova N."/>
            <person name="Ovchinnikova G."/>
            <person name="Pagani I."/>
            <person name="Lu M."/>
            <person name="Detter J.C."/>
            <person name="Tapia R."/>
            <person name="Han C."/>
            <person name="Land M."/>
            <person name="Hauser L."/>
            <person name="Markowitz V."/>
            <person name="Cheng J.-F."/>
            <person name="Hugenholtz P."/>
            <person name="Woyke T."/>
            <person name="Wu D."/>
            <person name="Gronow S."/>
            <person name="Wellnitz S."/>
            <person name="Brambilla E."/>
            <person name="Klenk H.-P."/>
            <person name="Eisen J.A."/>
        </authorList>
    </citation>
    <scope>NUCLEOTIDE SEQUENCE [LARGE SCALE GENOMIC DNA]</scope>
    <source>
        <strain evidence="5">ATCC 25260 / DSM 20707 / VPI 4198</strain>
    </source>
</reference>
<keyword evidence="1" id="KW-0732">Signal</keyword>
<dbReference type="OrthoDB" id="9809989at2"/>
<evidence type="ECO:0000256" key="1">
    <source>
        <dbReference type="ARBA" id="ARBA00022729"/>
    </source>
</evidence>
<dbReference type="AlphaFoldDB" id="F4KLJ8"/>
<keyword evidence="5" id="KW-1185">Reference proteome</keyword>
<proteinExistence type="predicted"/>